<evidence type="ECO:0000256" key="5">
    <source>
        <dbReference type="SAM" id="Phobius"/>
    </source>
</evidence>
<gene>
    <name evidence="6" type="ORF">OFLC_LOCUS3240</name>
</gene>
<keyword evidence="4 5" id="KW-0472">Membrane</keyword>
<dbReference type="PANTHER" id="PTHR46561:SF11">
    <property type="entry name" value="SERPENTINE RECEPTOR CLASS ALPHA_BETA-14"/>
    <property type="match status" value="1"/>
</dbReference>
<comment type="subcellular location">
    <subcellularLocation>
        <location evidence="1">Membrane</location>
        <topology evidence="1">Multi-pass membrane protein</topology>
    </subcellularLocation>
</comment>
<dbReference type="Pfam" id="PF10292">
    <property type="entry name" value="7TM_GPCR_Srab"/>
    <property type="match status" value="1"/>
</dbReference>
<dbReference type="EMBL" id="UZAJ01002105">
    <property type="protein sequence ID" value="VDO35780.1"/>
    <property type="molecule type" value="Genomic_DNA"/>
</dbReference>
<dbReference type="AlphaFoldDB" id="A0A183H6X8"/>
<evidence type="ECO:0000256" key="1">
    <source>
        <dbReference type="ARBA" id="ARBA00004141"/>
    </source>
</evidence>
<dbReference type="Proteomes" id="UP000267606">
    <property type="component" value="Unassembled WGS sequence"/>
</dbReference>
<dbReference type="GO" id="GO:0016020">
    <property type="term" value="C:membrane"/>
    <property type="evidence" value="ECO:0007669"/>
    <property type="project" value="UniProtKB-SubCell"/>
</dbReference>
<proteinExistence type="predicted"/>
<evidence type="ECO:0000313" key="6">
    <source>
        <dbReference type="EMBL" id="VDO35780.1"/>
    </source>
</evidence>
<feature type="transmembrane region" description="Helical" evidence="5">
    <location>
        <begin position="12"/>
        <end position="34"/>
    </location>
</feature>
<feature type="transmembrane region" description="Helical" evidence="5">
    <location>
        <begin position="54"/>
        <end position="71"/>
    </location>
</feature>
<evidence type="ECO:0000313" key="7">
    <source>
        <dbReference type="Proteomes" id="UP000267606"/>
    </source>
</evidence>
<organism evidence="8">
    <name type="scientific">Onchocerca flexuosa</name>
    <dbReference type="NCBI Taxonomy" id="387005"/>
    <lineage>
        <taxon>Eukaryota</taxon>
        <taxon>Metazoa</taxon>
        <taxon>Ecdysozoa</taxon>
        <taxon>Nematoda</taxon>
        <taxon>Chromadorea</taxon>
        <taxon>Rhabditida</taxon>
        <taxon>Spirurina</taxon>
        <taxon>Spiruromorpha</taxon>
        <taxon>Filarioidea</taxon>
        <taxon>Onchocercidae</taxon>
        <taxon>Onchocerca</taxon>
    </lineage>
</organism>
<reference evidence="8" key="1">
    <citation type="submission" date="2016-06" db="UniProtKB">
        <authorList>
            <consortium name="WormBaseParasite"/>
        </authorList>
    </citation>
    <scope>IDENTIFICATION</scope>
</reference>
<keyword evidence="2 5" id="KW-0812">Transmembrane</keyword>
<dbReference type="InterPro" id="IPR053286">
    <property type="entry name" value="Nematode_rcpt-like_srab"/>
</dbReference>
<protein>
    <submittedName>
        <fullName evidence="8">G_PROTEIN_RECEP_F1_2 domain-containing protein</fullName>
    </submittedName>
</protein>
<evidence type="ECO:0000256" key="3">
    <source>
        <dbReference type="ARBA" id="ARBA00022989"/>
    </source>
</evidence>
<dbReference type="PANTHER" id="PTHR46561">
    <property type="entry name" value="SERPENTINE RECEPTOR, CLASS AB (CLASS A-LIKE)-RELATED"/>
    <property type="match status" value="1"/>
</dbReference>
<dbReference type="WBParaSite" id="OFLC_0000323901-mRNA-1">
    <property type="protein sequence ID" value="OFLC_0000323901-mRNA-1"/>
    <property type="gene ID" value="OFLC_0000323901"/>
</dbReference>
<accession>A0A183H6X8</accession>
<evidence type="ECO:0000256" key="4">
    <source>
        <dbReference type="ARBA" id="ARBA00023136"/>
    </source>
</evidence>
<dbReference type="STRING" id="387005.A0A183H6X8"/>
<evidence type="ECO:0000313" key="8">
    <source>
        <dbReference type="WBParaSite" id="OFLC_0000323901-mRNA-1"/>
    </source>
</evidence>
<evidence type="ECO:0000256" key="2">
    <source>
        <dbReference type="ARBA" id="ARBA00022692"/>
    </source>
</evidence>
<keyword evidence="7" id="KW-1185">Reference proteome</keyword>
<dbReference type="InterPro" id="IPR019408">
    <property type="entry name" value="7TM_GPCR_serpentine_rcpt_Srab"/>
</dbReference>
<sequence length="98" mass="11341">MENINSIRVLSPMIAFHSLFMVFYLGAFFLYFTIDFNSSHTQVAICLECIQQTPTYALILPIAIVWAEKYVKKITQKNRQKAMELKGTEAANHYFVKT</sequence>
<reference evidence="6 7" key="2">
    <citation type="submission" date="2018-11" db="EMBL/GenBank/DDBJ databases">
        <authorList>
            <consortium name="Pathogen Informatics"/>
        </authorList>
    </citation>
    <scope>NUCLEOTIDE SEQUENCE [LARGE SCALE GENOMIC DNA]</scope>
</reference>
<keyword evidence="3 5" id="KW-1133">Transmembrane helix</keyword>
<name>A0A183H6X8_9BILA</name>